<gene>
    <name evidence="1" type="ORF">HPB49_004833</name>
</gene>
<organism evidence="1 2">
    <name type="scientific">Dermacentor silvarum</name>
    <name type="common">Tick</name>
    <dbReference type="NCBI Taxonomy" id="543639"/>
    <lineage>
        <taxon>Eukaryota</taxon>
        <taxon>Metazoa</taxon>
        <taxon>Ecdysozoa</taxon>
        <taxon>Arthropoda</taxon>
        <taxon>Chelicerata</taxon>
        <taxon>Arachnida</taxon>
        <taxon>Acari</taxon>
        <taxon>Parasitiformes</taxon>
        <taxon>Ixodida</taxon>
        <taxon>Ixodoidea</taxon>
        <taxon>Ixodidae</taxon>
        <taxon>Rhipicephalinae</taxon>
        <taxon>Dermacentor</taxon>
    </lineage>
</organism>
<proteinExistence type="predicted"/>
<reference evidence="1" key="1">
    <citation type="submission" date="2020-05" db="EMBL/GenBank/DDBJ databases">
        <title>Large-scale comparative analyses of tick genomes elucidate their genetic diversity and vector capacities.</title>
        <authorList>
            <person name="Jia N."/>
            <person name="Wang J."/>
            <person name="Shi W."/>
            <person name="Du L."/>
            <person name="Sun Y."/>
            <person name="Zhan W."/>
            <person name="Jiang J."/>
            <person name="Wang Q."/>
            <person name="Zhang B."/>
            <person name="Ji P."/>
            <person name="Sakyi L.B."/>
            <person name="Cui X."/>
            <person name="Yuan T."/>
            <person name="Jiang B."/>
            <person name="Yang W."/>
            <person name="Lam T.T.-Y."/>
            <person name="Chang Q."/>
            <person name="Ding S."/>
            <person name="Wang X."/>
            <person name="Zhu J."/>
            <person name="Ruan X."/>
            <person name="Zhao L."/>
            <person name="Wei J."/>
            <person name="Que T."/>
            <person name="Du C."/>
            <person name="Cheng J."/>
            <person name="Dai P."/>
            <person name="Han X."/>
            <person name="Huang E."/>
            <person name="Gao Y."/>
            <person name="Liu J."/>
            <person name="Shao H."/>
            <person name="Ye R."/>
            <person name="Li L."/>
            <person name="Wei W."/>
            <person name="Wang X."/>
            <person name="Wang C."/>
            <person name="Yang T."/>
            <person name="Huo Q."/>
            <person name="Li W."/>
            <person name="Guo W."/>
            <person name="Chen H."/>
            <person name="Zhou L."/>
            <person name="Ni X."/>
            <person name="Tian J."/>
            <person name="Zhou Y."/>
            <person name="Sheng Y."/>
            <person name="Liu T."/>
            <person name="Pan Y."/>
            <person name="Xia L."/>
            <person name="Li J."/>
            <person name="Zhao F."/>
            <person name="Cao W."/>
        </authorList>
    </citation>
    <scope>NUCLEOTIDE SEQUENCE</scope>
    <source>
        <strain evidence="1">Dsil-2018</strain>
    </source>
</reference>
<accession>A0ACB8DUJ7</accession>
<evidence type="ECO:0000313" key="1">
    <source>
        <dbReference type="EMBL" id="KAH7978214.1"/>
    </source>
</evidence>
<protein>
    <submittedName>
        <fullName evidence="1">Uncharacterized protein</fullName>
    </submittedName>
</protein>
<dbReference type="Proteomes" id="UP000821865">
    <property type="component" value="Chromosome 1"/>
</dbReference>
<keyword evidence="2" id="KW-1185">Reference proteome</keyword>
<sequence length="292" mass="32102">MQENVPFFDLKKGRQALFGLKSSHEFGLVSPAYDVGKTAQVSQEEVPTLSEGQRATKLAGNSPLVVAGNFNAPFHAWNYPHDTVKGRTLWQEAGDAGLSLLTDPAFPTRRGTSSTRDSVPDLAFVKNAGSAVWSNLLIDLGSDHYITATSLQVEQKRKKAFSVPDWDKFRETFFPQPSRPPIADIYRKTPPVTDEGHKAPFSLFELEQALSSINASSALGHDGVTWVALRNLEEYEKKQLLDEINAVWVNGEIPAGWKNSIVTPIPKPNKQPDVLSSVHPVSLTLPTCKLAE</sequence>
<comment type="caution">
    <text evidence="1">The sequence shown here is derived from an EMBL/GenBank/DDBJ whole genome shotgun (WGS) entry which is preliminary data.</text>
</comment>
<name>A0ACB8DUJ7_DERSI</name>
<dbReference type="EMBL" id="CM023470">
    <property type="protein sequence ID" value="KAH7978214.1"/>
    <property type="molecule type" value="Genomic_DNA"/>
</dbReference>
<evidence type="ECO:0000313" key="2">
    <source>
        <dbReference type="Proteomes" id="UP000821865"/>
    </source>
</evidence>